<sequence>MVMMVTWIGERQEEAQELVEEGMPGDDPRAVSHLRQYWLQAPSTLPYNLGGSSLYVSSMRGDTWSFVHHYVSRLFAGEHDGFFIEAGALDGQMLSNSLWLEQELDWTGLLIEPDTSSYMALISKHRKAWTSNTCLSHTGLTKRSVHVSLTLPPGLRAQGWYMKGSSYQLGVTMKTHRYDSYLRSGEKSFYLVNCFPLHTYLRALNITRIDLLSLDTQGSEMDIIKTIPWAEVKVRVVVVEIVTSKFVSQFVEYMKRFGFVLVAHYNDYVFVQEGDAALTRLRSQAGWQLVVVNQTEEEHTITAKTETVVR</sequence>
<feature type="domain" description="Methyltransferase FkbM" evidence="1">
    <location>
        <begin position="86"/>
        <end position="260"/>
    </location>
</feature>
<dbReference type="AlphaFoldDB" id="A0A5B7EBM0"/>
<reference evidence="2 3" key="1">
    <citation type="submission" date="2019-05" db="EMBL/GenBank/DDBJ databases">
        <title>Another draft genome of Portunus trituberculatus and its Hox gene families provides insights of decapod evolution.</title>
        <authorList>
            <person name="Jeong J.-H."/>
            <person name="Song I."/>
            <person name="Kim S."/>
            <person name="Choi T."/>
            <person name="Kim D."/>
            <person name="Ryu S."/>
            <person name="Kim W."/>
        </authorList>
    </citation>
    <scope>NUCLEOTIDE SEQUENCE [LARGE SCALE GENOMIC DNA]</scope>
    <source>
        <tissue evidence="2">Muscle</tissue>
    </source>
</reference>
<dbReference type="EMBL" id="VSRR010002240">
    <property type="protein sequence ID" value="MPC30363.1"/>
    <property type="molecule type" value="Genomic_DNA"/>
</dbReference>
<dbReference type="GO" id="GO:0006888">
    <property type="term" value="P:endoplasmic reticulum to Golgi vesicle-mediated transport"/>
    <property type="evidence" value="ECO:0007669"/>
    <property type="project" value="TreeGrafter"/>
</dbReference>
<dbReference type="OrthoDB" id="6357215at2759"/>
<organism evidence="2 3">
    <name type="scientific">Portunus trituberculatus</name>
    <name type="common">Swimming crab</name>
    <name type="synonym">Neptunus trituberculatus</name>
    <dbReference type="NCBI Taxonomy" id="210409"/>
    <lineage>
        <taxon>Eukaryota</taxon>
        <taxon>Metazoa</taxon>
        <taxon>Ecdysozoa</taxon>
        <taxon>Arthropoda</taxon>
        <taxon>Crustacea</taxon>
        <taxon>Multicrustacea</taxon>
        <taxon>Malacostraca</taxon>
        <taxon>Eumalacostraca</taxon>
        <taxon>Eucarida</taxon>
        <taxon>Decapoda</taxon>
        <taxon>Pleocyemata</taxon>
        <taxon>Brachyura</taxon>
        <taxon>Eubrachyura</taxon>
        <taxon>Portunoidea</taxon>
        <taxon>Portunidae</taxon>
        <taxon>Portuninae</taxon>
        <taxon>Portunus</taxon>
    </lineage>
</organism>
<evidence type="ECO:0000313" key="3">
    <source>
        <dbReference type="Proteomes" id="UP000324222"/>
    </source>
</evidence>
<evidence type="ECO:0000259" key="1">
    <source>
        <dbReference type="Pfam" id="PF05050"/>
    </source>
</evidence>
<dbReference type="PANTHER" id="PTHR34009:SF2">
    <property type="entry name" value="PROTEIN STAR"/>
    <property type="match status" value="1"/>
</dbReference>
<dbReference type="GO" id="GO:0031902">
    <property type="term" value="C:late endosome membrane"/>
    <property type="evidence" value="ECO:0007669"/>
    <property type="project" value="TreeGrafter"/>
</dbReference>
<dbReference type="InterPro" id="IPR053202">
    <property type="entry name" value="EGF_Rcpt_Signaling_Reg"/>
</dbReference>
<protein>
    <submittedName>
        <fullName evidence="2">Protein Star</fullName>
    </submittedName>
</protein>
<dbReference type="GO" id="GO:0005789">
    <property type="term" value="C:endoplasmic reticulum membrane"/>
    <property type="evidence" value="ECO:0007669"/>
    <property type="project" value="TreeGrafter"/>
</dbReference>
<gene>
    <name evidence="2" type="primary">S_4</name>
    <name evidence="2" type="ORF">E2C01_023625</name>
</gene>
<evidence type="ECO:0000313" key="2">
    <source>
        <dbReference type="EMBL" id="MPC30363.1"/>
    </source>
</evidence>
<accession>A0A5B7EBM0</accession>
<keyword evidence="3" id="KW-1185">Reference proteome</keyword>
<dbReference type="InterPro" id="IPR006342">
    <property type="entry name" value="FkbM_mtfrase"/>
</dbReference>
<dbReference type="Proteomes" id="UP000324222">
    <property type="component" value="Unassembled WGS sequence"/>
</dbReference>
<dbReference type="GO" id="GO:0005794">
    <property type="term" value="C:Golgi apparatus"/>
    <property type="evidence" value="ECO:0007669"/>
    <property type="project" value="TreeGrafter"/>
</dbReference>
<dbReference type="InterPro" id="IPR029063">
    <property type="entry name" value="SAM-dependent_MTases_sf"/>
</dbReference>
<dbReference type="GO" id="GO:0005886">
    <property type="term" value="C:plasma membrane"/>
    <property type="evidence" value="ECO:0007669"/>
    <property type="project" value="TreeGrafter"/>
</dbReference>
<comment type="caution">
    <text evidence="2">The sequence shown here is derived from an EMBL/GenBank/DDBJ whole genome shotgun (WGS) entry which is preliminary data.</text>
</comment>
<dbReference type="Pfam" id="PF05050">
    <property type="entry name" value="Methyltransf_21"/>
    <property type="match status" value="1"/>
</dbReference>
<name>A0A5B7EBM0_PORTR</name>
<dbReference type="Gene3D" id="3.40.50.150">
    <property type="entry name" value="Vaccinia Virus protein VP39"/>
    <property type="match status" value="1"/>
</dbReference>
<proteinExistence type="predicted"/>
<dbReference type="GO" id="GO:0016197">
    <property type="term" value="P:endosomal transport"/>
    <property type="evidence" value="ECO:0007669"/>
    <property type="project" value="TreeGrafter"/>
</dbReference>
<dbReference type="PANTHER" id="PTHR34009">
    <property type="entry name" value="PROTEIN STAR"/>
    <property type="match status" value="1"/>
</dbReference>